<dbReference type="Gene3D" id="1.10.510.10">
    <property type="entry name" value="Transferase(Phosphotransferase) domain 1"/>
    <property type="match status" value="1"/>
</dbReference>
<accession>A0A4Y7PJZ0</accession>
<dbReference type="SUPFAM" id="SSF56112">
    <property type="entry name" value="Protein kinase-like (PK-like)"/>
    <property type="match status" value="1"/>
</dbReference>
<reference evidence="2 3" key="1">
    <citation type="submission" date="2018-06" db="EMBL/GenBank/DDBJ databases">
        <title>A transcriptomic atlas of mushroom development highlights an independent origin of complex multicellularity.</title>
        <authorList>
            <consortium name="DOE Joint Genome Institute"/>
            <person name="Krizsan K."/>
            <person name="Almasi E."/>
            <person name="Merenyi Z."/>
            <person name="Sahu N."/>
            <person name="Viragh M."/>
            <person name="Koszo T."/>
            <person name="Mondo S."/>
            <person name="Kiss B."/>
            <person name="Balint B."/>
            <person name="Kues U."/>
            <person name="Barry K."/>
            <person name="Hegedus J.C."/>
            <person name="Henrissat B."/>
            <person name="Johnson J."/>
            <person name="Lipzen A."/>
            <person name="Ohm R."/>
            <person name="Nagy I."/>
            <person name="Pangilinan J."/>
            <person name="Yan J."/>
            <person name="Xiong Y."/>
            <person name="Grigoriev I.V."/>
            <person name="Hibbett D.S."/>
            <person name="Nagy L.G."/>
        </authorList>
    </citation>
    <scope>NUCLEOTIDE SEQUENCE [LARGE SCALE GENOMIC DNA]</scope>
    <source>
        <strain evidence="2 3">SZMC22713</strain>
    </source>
</reference>
<dbReference type="Proteomes" id="UP000294933">
    <property type="component" value="Unassembled WGS sequence"/>
</dbReference>
<feature type="domain" description="Protein kinase" evidence="1">
    <location>
        <begin position="259"/>
        <end position="534"/>
    </location>
</feature>
<keyword evidence="2" id="KW-0418">Kinase</keyword>
<organism evidence="2 3">
    <name type="scientific">Rickenella mellea</name>
    <dbReference type="NCBI Taxonomy" id="50990"/>
    <lineage>
        <taxon>Eukaryota</taxon>
        <taxon>Fungi</taxon>
        <taxon>Dikarya</taxon>
        <taxon>Basidiomycota</taxon>
        <taxon>Agaricomycotina</taxon>
        <taxon>Agaricomycetes</taxon>
        <taxon>Hymenochaetales</taxon>
        <taxon>Rickenellaceae</taxon>
        <taxon>Rickenella</taxon>
    </lineage>
</organism>
<dbReference type="InterPro" id="IPR011009">
    <property type="entry name" value="Kinase-like_dom_sf"/>
</dbReference>
<dbReference type="AlphaFoldDB" id="A0A4Y7PJZ0"/>
<dbReference type="SMART" id="SM00220">
    <property type="entry name" value="S_TKc"/>
    <property type="match status" value="1"/>
</dbReference>
<sequence>MLLRARRRHVRSGFAEVKGISFPSRFTRQWLCLSEDDSLCFFKESVGRSPPDQVVKGAEASYLWKVSVLQSPLLCIPCSDIASITRYDLRPYCLLLDVGLRKVYLSFRTYLELTAWIRDISVRMAPIIDIGKPEDIVSVNRTGAELDSSVIIPTVVFKEERNVSRDTFALSLGESLEETDASGLSLFRSPSWRLFGSKTTLATTLEPSSIHCPDDDEFSLNINSDAVSTFDVEQPIAGPSRLSVQQDEETLDLTHQVERVGKYPVTSGGFADIWQGEWMEPPEYKIVAIKVIRSFHSHRKSADVIEKRLMQEINIWHRLRHQHILPLFGICHDFGPYVSMVSPWMTNGNASNYFAGKDPTETRLPRLKLLCEVAEGLVHLHRFLPSVVHGDLKAANILINDNGEALLSDFGISTLFEDISGTNCFSSSMFAGSVRWMAFELLRPDVYDTPQLTTWCDIWSFGSVCLEILSGKLPYPHRKNDIQVMHEILRGLKPRRDGTGIPPDIWQFIERCWAEPPHLRPSASDVSEATKEFHRQGVKQCTFDIG</sequence>
<dbReference type="GO" id="GO:0005737">
    <property type="term" value="C:cytoplasm"/>
    <property type="evidence" value="ECO:0007669"/>
    <property type="project" value="UniProtKB-ARBA"/>
</dbReference>
<dbReference type="OrthoDB" id="346907at2759"/>
<name>A0A4Y7PJZ0_9AGAM</name>
<keyword evidence="2" id="KW-0808">Transferase</keyword>
<dbReference type="GO" id="GO:0005524">
    <property type="term" value="F:ATP binding"/>
    <property type="evidence" value="ECO:0007669"/>
    <property type="project" value="InterPro"/>
</dbReference>
<dbReference type="InterPro" id="IPR008271">
    <property type="entry name" value="Ser/Thr_kinase_AS"/>
</dbReference>
<dbReference type="InterPro" id="IPR001245">
    <property type="entry name" value="Ser-Thr/Tyr_kinase_cat_dom"/>
</dbReference>
<dbReference type="InterPro" id="IPR001849">
    <property type="entry name" value="PH_domain"/>
</dbReference>
<dbReference type="PROSITE" id="PS00108">
    <property type="entry name" value="PROTEIN_KINASE_ST"/>
    <property type="match status" value="1"/>
</dbReference>
<keyword evidence="3" id="KW-1185">Reference proteome</keyword>
<gene>
    <name evidence="2" type="ORF">BD410DRAFT_845675</name>
</gene>
<dbReference type="SUPFAM" id="SSF50729">
    <property type="entry name" value="PH domain-like"/>
    <property type="match status" value="1"/>
</dbReference>
<proteinExistence type="predicted"/>
<dbReference type="Pfam" id="PF07714">
    <property type="entry name" value="PK_Tyr_Ser-Thr"/>
    <property type="match status" value="1"/>
</dbReference>
<dbReference type="EMBL" id="ML170303">
    <property type="protein sequence ID" value="TDL14859.1"/>
    <property type="molecule type" value="Genomic_DNA"/>
</dbReference>
<dbReference type="GO" id="GO:0004674">
    <property type="term" value="F:protein serine/threonine kinase activity"/>
    <property type="evidence" value="ECO:0007669"/>
    <property type="project" value="TreeGrafter"/>
</dbReference>
<protein>
    <submittedName>
        <fullName evidence="2">Kinase-like protein</fullName>
    </submittedName>
</protein>
<dbReference type="PANTHER" id="PTHR44329">
    <property type="entry name" value="SERINE/THREONINE-PROTEIN KINASE TNNI3K-RELATED"/>
    <property type="match status" value="1"/>
</dbReference>
<dbReference type="SMART" id="SM00233">
    <property type="entry name" value="PH"/>
    <property type="match status" value="1"/>
</dbReference>
<dbReference type="STRING" id="50990.A0A4Y7PJZ0"/>
<dbReference type="VEuPathDB" id="FungiDB:BD410DRAFT_845675"/>
<dbReference type="InterPro" id="IPR051681">
    <property type="entry name" value="Ser/Thr_Kinases-Pseudokinases"/>
</dbReference>
<dbReference type="PROSITE" id="PS50011">
    <property type="entry name" value="PROTEIN_KINASE_DOM"/>
    <property type="match status" value="1"/>
</dbReference>
<evidence type="ECO:0000313" key="2">
    <source>
        <dbReference type="EMBL" id="TDL14859.1"/>
    </source>
</evidence>
<evidence type="ECO:0000259" key="1">
    <source>
        <dbReference type="PROSITE" id="PS50011"/>
    </source>
</evidence>
<dbReference type="InterPro" id="IPR000719">
    <property type="entry name" value="Prot_kinase_dom"/>
</dbReference>
<evidence type="ECO:0000313" key="3">
    <source>
        <dbReference type="Proteomes" id="UP000294933"/>
    </source>
</evidence>